<accession>A0A9W7YGK6</accession>
<comment type="caution">
    <text evidence="4">The sequence shown here is derived from an EMBL/GenBank/DDBJ whole genome shotgun (WGS) entry which is preliminary data.</text>
</comment>
<dbReference type="InterPro" id="IPR037516">
    <property type="entry name" value="Tripartite_DENN"/>
</dbReference>
<feature type="compositionally biased region" description="Low complexity" evidence="2">
    <location>
        <begin position="1326"/>
        <end position="1336"/>
    </location>
</feature>
<dbReference type="EMBL" id="JANBOI010000132">
    <property type="protein sequence ID" value="KAJ1733543.1"/>
    <property type="molecule type" value="Genomic_DNA"/>
</dbReference>
<feature type="region of interest" description="Disordered" evidence="2">
    <location>
        <begin position="745"/>
        <end position="872"/>
    </location>
</feature>
<dbReference type="PANTHER" id="PTHR13677:SF0">
    <property type="entry name" value="LD41638P"/>
    <property type="match status" value="1"/>
</dbReference>
<feature type="region of interest" description="Disordered" evidence="2">
    <location>
        <begin position="1315"/>
        <end position="1336"/>
    </location>
</feature>
<feature type="compositionally biased region" description="Low complexity" evidence="2">
    <location>
        <begin position="1517"/>
        <end position="1535"/>
    </location>
</feature>
<feature type="compositionally biased region" description="Low complexity" evidence="2">
    <location>
        <begin position="356"/>
        <end position="370"/>
    </location>
</feature>
<gene>
    <name evidence="4" type="ORF">LPJ61_001508</name>
</gene>
<feature type="compositionally biased region" description="Basic residues" evidence="2">
    <location>
        <begin position="72"/>
        <end position="83"/>
    </location>
</feature>
<organism evidence="4 5">
    <name type="scientific">Coemansia biformis</name>
    <dbReference type="NCBI Taxonomy" id="1286918"/>
    <lineage>
        <taxon>Eukaryota</taxon>
        <taxon>Fungi</taxon>
        <taxon>Fungi incertae sedis</taxon>
        <taxon>Zoopagomycota</taxon>
        <taxon>Kickxellomycotina</taxon>
        <taxon>Kickxellomycetes</taxon>
        <taxon>Kickxellales</taxon>
        <taxon>Kickxellaceae</taxon>
        <taxon>Coemansia</taxon>
    </lineage>
</organism>
<keyword evidence="5" id="KW-1185">Reference proteome</keyword>
<feature type="compositionally biased region" description="Basic and acidic residues" evidence="2">
    <location>
        <begin position="1698"/>
        <end position="1707"/>
    </location>
</feature>
<protein>
    <recommendedName>
        <fullName evidence="3">UDENN domain-containing protein</fullName>
    </recommendedName>
</protein>
<dbReference type="Proteomes" id="UP001143981">
    <property type="component" value="Unassembled WGS sequence"/>
</dbReference>
<evidence type="ECO:0000259" key="3">
    <source>
        <dbReference type="PROSITE" id="PS50211"/>
    </source>
</evidence>
<evidence type="ECO:0000313" key="5">
    <source>
        <dbReference type="Proteomes" id="UP001143981"/>
    </source>
</evidence>
<dbReference type="InterPro" id="IPR024224">
    <property type="entry name" value="DENND6"/>
</dbReference>
<feature type="compositionally biased region" description="Low complexity" evidence="2">
    <location>
        <begin position="1734"/>
        <end position="1749"/>
    </location>
</feature>
<feature type="region of interest" description="Disordered" evidence="2">
    <location>
        <begin position="356"/>
        <end position="375"/>
    </location>
</feature>
<evidence type="ECO:0000256" key="2">
    <source>
        <dbReference type="SAM" id="MobiDB-lite"/>
    </source>
</evidence>
<feature type="region of interest" description="Disordered" evidence="2">
    <location>
        <begin position="34"/>
        <end position="140"/>
    </location>
</feature>
<name>A0A9W7YGK6_9FUNG</name>
<dbReference type="PROSITE" id="PS50211">
    <property type="entry name" value="DENN"/>
    <property type="match status" value="1"/>
</dbReference>
<dbReference type="GO" id="GO:0055037">
    <property type="term" value="C:recycling endosome"/>
    <property type="evidence" value="ECO:0007669"/>
    <property type="project" value="TreeGrafter"/>
</dbReference>
<feature type="compositionally biased region" description="Polar residues" evidence="2">
    <location>
        <begin position="105"/>
        <end position="114"/>
    </location>
</feature>
<feature type="domain" description="UDENN" evidence="3">
    <location>
        <begin position="1014"/>
        <end position="1520"/>
    </location>
</feature>
<dbReference type="GO" id="GO:0005085">
    <property type="term" value="F:guanyl-nucleotide exchange factor activity"/>
    <property type="evidence" value="ECO:0007669"/>
    <property type="project" value="InterPro"/>
</dbReference>
<feature type="region of interest" description="Disordered" evidence="2">
    <location>
        <begin position="1698"/>
        <end position="1756"/>
    </location>
</feature>
<comment type="similarity">
    <text evidence="1">Belongs to the DENND6 family.</text>
</comment>
<sequence length="1857" mass="196794">MLPEHAAVEVDLPQVRRLLRKLLTKIADLEDVAPSEPAAHGRAAPRRCEPDGGGAVPPAHPFASTLLMQSRRQPRYTYKRRRCPSSGNSSESSDGEERARPRSPSPATLSSSEAASAGSDPARWLTTPRKRHRRRQSSVIPCALDAGAPASMATRSQSFNARLETLIVQTEQTSVNKFKAMYLLSHMVSLGETLWLCGSTKHTHGVVRMLPLRVAAAFRVGDAIASDSEGDELGYLDELYGAIPPLLVRFTLWQHAVSLCYRRIPEYADTLSEALWQVGAFAQQQWLIGSRLADLEQAGGLLRAASVAPLHLRAVDIGTEPQFVTSMLQRLASSGLCRSHGTLWRQFAPTGVPLHAAAASSGDEGGSSADGDGHSGYPSPTRYAKWVARISNTSQSVRVLCAALGQALALLSQPAGSSEQADAASHAAALEALHGICSMIYTKLSCASTVVASDSDEIACCLQQCLAQLAVLTGIGIPAAGQCASPAPCAAINEDIAAACLPHQTRLALLALRCRWLAAPAGAPLDDSAAPQAAMVRSLIDSLGNADQPAVAMGHASEIYASRRSVLVAHFNAMMEAAACARSRDTASPLAPRVLEWIVLPLSAAGASPTLLSEIAQATAGGLGKRRLAKAILRLTLSRFDAIWRRHRECSAWQHGWSELQTVWSTPTPGLGPADEAQMGAVQAQLQELLRELEERRQRHGRPPKDGALAPSPLQADVAIEDELGLLLSLRQHRATIRMQPAMLDASAASAKSPDSRDAHGANAQQHSRPVPGSGSSVFGDDEFHDCRSDTGAASASFETAQAPRAGASSGSTPRGPASPPRTPRLRSQTGAAAFGSRDAGDAPRDAPASTLRRSSTAKDRSHSGRLGGADAGQLVEARARRAIRAMAEACTTGVSVREADERRGRTFGRILAERSASSGAADQQSVRSVPMQIPLYNASLHGSAAELTAPGGNLGRTALGAGAGPAVGIARADTDVRARSLTDDTNAAAIARSASLEARVDQATRSGLARWVTCFGTVYFDVDQGPTLRLLYPHVPFSASERAAICFSAMPDSTIYELYDCVYTFNFRVDPARLGLPKDRVFLHGHVFFRQKRDPLMRRGGLQRAVVIISHLPYHGLFARLAHVLGPLYFDLGTSILEAAARDVASWPAPAPGAACELPFLGSALNAELPTRDASQLLETSKFPLDRFDPGEHILAGVSCDGLFRSFRDTLGDLWTCWELMILGEPLLVLADNPSRCSEAIMSLLDIIFPITYCGDYRPYFTIQDPDFRAIVSKTRVPPNTVVGVSNPFFGEALGHWPHKLFLGTSGRMSQMHGGAARRTVAANSGDGTKASTGSSTSAAAAAAAATGNNSSSNNWQGLQSKHRCAVSRDRPFVGQLLSALRTGKQTPWMINNTLRRYFIDLTVQFLAPLDRYFSTLMPAVRSATAVEPARGGPRSEPWAHAREHGASSPASGGGGGAAMSLAWLSPPGAPRPWRTGDFFASLESLGISPQLGGRSQAASAANVFASVFSGSSSSAGADAAGSSAGGRSHQGGRSHSGGIGGQPLRSSASAGRISAAAAAAAGPQPPFASWKSKRGSKSVGDEWLQLYTQFLKCGNFATWLAHRTSEAQRALLVRFRREVCQGDMHAWCRGFDHSLGLSEQQLAAEIEMLDLATMDLGQGQDRSAAQPHVRHVFYHGAAEDERAHAERRRRQLLQDQRARLAESDRPVYGSDGSLVGYARSGAPREPAQQQPAHADGTAAATAAATPRATHKRLGQRITHAGRAQQAVLQAAWIVAGLLDADALGQLAPDSRERSGGPAAAAAATVAAFGAEPSPPTAAERRGLLGQLSILLEYMAAETGRVFRPLVAGDYARAKG</sequence>
<feature type="region of interest" description="Disordered" evidence="2">
    <location>
        <begin position="1517"/>
        <end position="1548"/>
    </location>
</feature>
<dbReference type="PANTHER" id="PTHR13677">
    <property type="entry name" value="LD41638P"/>
    <property type="match status" value="1"/>
</dbReference>
<evidence type="ECO:0000256" key="1">
    <source>
        <dbReference type="ARBA" id="ARBA00007159"/>
    </source>
</evidence>
<proteinExistence type="inferred from homology"/>
<feature type="region of interest" description="Disordered" evidence="2">
    <location>
        <begin position="1429"/>
        <end position="1465"/>
    </location>
</feature>
<dbReference type="OrthoDB" id="10265409at2759"/>
<reference evidence="4" key="1">
    <citation type="submission" date="2022-07" db="EMBL/GenBank/DDBJ databases">
        <title>Phylogenomic reconstructions and comparative analyses of Kickxellomycotina fungi.</title>
        <authorList>
            <person name="Reynolds N.K."/>
            <person name="Stajich J.E."/>
            <person name="Barry K."/>
            <person name="Grigoriev I.V."/>
            <person name="Crous P."/>
            <person name="Smith M.E."/>
        </authorList>
    </citation>
    <scope>NUCLEOTIDE SEQUENCE</scope>
    <source>
        <strain evidence="4">BCRC 34381</strain>
    </source>
</reference>
<evidence type="ECO:0000313" key="4">
    <source>
        <dbReference type="EMBL" id="KAJ1733543.1"/>
    </source>
</evidence>